<proteinExistence type="predicted"/>
<dbReference type="EMBL" id="CP028160">
    <property type="protein sequence ID" value="AWN66603.1"/>
    <property type="molecule type" value="Genomic_DNA"/>
</dbReference>
<feature type="domain" description="ORF6C" evidence="1">
    <location>
        <begin position="127"/>
        <end position="229"/>
    </location>
</feature>
<sequence length="236" mass="27071">MIQNKQVLTSLEVSEMVGRAHNEVLKDIRQIIEDLGKGNFPLSSESIDIKDFFEESTYLSMQNKKLPCFLVTKQGCEVYGNRMTGVKGTQFTFRYVNQFNKMEQQLKEQTLPMSLDEKIATIASGYGNMRQEIGDVKEKVEDLSERFGLPATNAAILSHVRNGHIVHYLGGKDTRAYQKLSRKVFSEFGRDFKENFEVPRYDAIPLSQFDEALAYTKSWQPSFNTKEAIRKMNLLS</sequence>
<dbReference type="InterPro" id="IPR014054">
    <property type="entry name" value="Phage_regulatory_Rha"/>
</dbReference>
<dbReference type="Pfam" id="PF10552">
    <property type="entry name" value="ORF6C"/>
    <property type="match status" value="1"/>
</dbReference>
<dbReference type="RefSeq" id="WP_109991290.1">
    <property type="nucleotide sequence ID" value="NZ_CP028160.1"/>
</dbReference>
<dbReference type="Pfam" id="PF09669">
    <property type="entry name" value="Phage_pRha"/>
    <property type="match status" value="1"/>
</dbReference>
<protein>
    <recommendedName>
        <fullName evidence="1">ORF6C domain-containing protein</fullName>
    </recommendedName>
</protein>
<dbReference type="Proteomes" id="UP000245919">
    <property type="component" value="Chromosome"/>
</dbReference>
<dbReference type="AlphaFoldDB" id="A0A2Z3KQI5"/>
<dbReference type="NCBIfam" id="TIGR02681">
    <property type="entry name" value="phage_pRha"/>
    <property type="match status" value="1"/>
</dbReference>
<evidence type="ECO:0000313" key="2">
    <source>
        <dbReference type="EMBL" id="AWN66603.1"/>
    </source>
</evidence>
<reference evidence="2 3" key="1">
    <citation type="submission" date="2018-03" db="EMBL/GenBank/DDBJ databases">
        <title>Genome sequence of Lactococcus lactis strain 14B4 from almond drupe.</title>
        <authorList>
            <person name="Tran T.D."/>
            <person name="McGarvey J.A."/>
            <person name="Huynh S."/>
            <person name="Parker C.T."/>
        </authorList>
    </citation>
    <scope>NUCLEOTIDE SEQUENCE [LARGE SCALE GENOMIC DNA]</scope>
    <source>
        <strain evidence="2 3">14B4</strain>
    </source>
</reference>
<name>A0A2Z3KQI5_LACLL</name>
<organism evidence="2 3">
    <name type="scientific">Lactococcus lactis subsp. lactis</name>
    <name type="common">Streptococcus lactis</name>
    <dbReference type="NCBI Taxonomy" id="1360"/>
    <lineage>
        <taxon>Bacteria</taxon>
        <taxon>Bacillati</taxon>
        <taxon>Bacillota</taxon>
        <taxon>Bacilli</taxon>
        <taxon>Lactobacillales</taxon>
        <taxon>Streptococcaceae</taxon>
        <taxon>Lactococcus</taxon>
    </lineage>
</organism>
<evidence type="ECO:0000259" key="1">
    <source>
        <dbReference type="Pfam" id="PF10552"/>
    </source>
</evidence>
<gene>
    <name evidence="2" type="ORF">LL14B4_10610</name>
</gene>
<dbReference type="GeneID" id="89634231"/>
<evidence type="ECO:0000313" key="3">
    <source>
        <dbReference type="Proteomes" id="UP000245919"/>
    </source>
</evidence>
<accession>A0A2Z3KQI5</accession>
<dbReference type="InterPro" id="IPR018878">
    <property type="entry name" value="ORF6C_dom"/>
</dbReference>